<sequence length="83" mass="9346">MANISIRVNDDDKKAVEQILESIGLTLSSATNAFYKQIIRHQGIPFELKADPFYSKQNLARLERGAEEIRKSGGVVHEVIFND</sequence>
<dbReference type="NCBIfam" id="TIGR02384">
    <property type="entry name" value="RelB_DinJ"/>
    <property type="match status" value="1"/>
</dbReference>
<reference evidence="3 4" key="2">
    <citation type="submission" date="2020-03" db="EMBL/GenBank/DDBJ databases">
        <title>Campylobacter portucalensis sp. nov., a new species of Campylobacter isolated from the reproductive tract of bulls.</title>
        <authorList>
            <person name="Silva M.F."/>
            <person name="Pereira G."/>
            <person name="Carneiro C."/>
            <person name="Hemphill A."/>
            <person name="Mateus L."/>
            <person name="Lopes-Da-Costa L."/>
            <person name="Silva E."/>
        </authorList>
    </citation>
    <scope>NUCLEOTIDE SEQUENCE [LARGE SCALE GENOMIC DNA]</scope>
    <source>
        <strain evidence="3 4">FMV-PI01</strain>
    </source>
</reference>
<dbReference type="Pfam" id="PF04221">
    <property type="entry name" value="RelB"/>
    <property type="match status" value="1"/>
</dbReference>
<protein>
    <submittedName>
        <fullName evidence="3">Type II toxin-antitoxin system RelB/DinJ family antitoxin</fullName>
    </submittedName>
</protein>
<dbReference type="Gene3D" id="1.10.1220.10">
    <property type="entry name" value="Met repressor-like"/>
    <property type="match status" value="1"/>
</dbReference>
<gene>
    <name evidence="3" type="ORF">F1B92_04995</name>
</gene>
<dbReference type="RefSeq" id="WP_065843642.1">
    <property type="nucleotide sequence ID" value="NZ_VWSJ01000015.1"/>
</dbReference>
<dbReference type="PANTHER" id="PTHR38781:SF1">
    <property type="entry name" value="ANTITOXIN DINJ-RELATED"/>
    <property type="match status" value="1"/>
</dbReference>
<name>A0A6L5WHH0_9BACT</name>
<dbReference type="Proteomes" id="UP000476338">
    <property type="component" value="Unassembled WGS sequence"/>
</dbReference>
<organism evidence="3 4">
    <name type="scientific">Campylobacter portucalensis</name>
    <dbReference type="NCBI Taxonomy" id="2608384"/>
    <lineage>
        <taxon>Bacteria</taxon>
        <taxon>Pseudomonadati</taxon>
        <taxon>Campylobacterota</taxon>
        <taxon>Epsilonproteobacteria</taxon>
        <taxon>Campylobacterales</taxon>
        <taxon>Campylobacteraceae</taxon>
        <taxon>Campylobacter</taxon>
    </lineage>
</organism>
<dbReference type="AlphaFoldDB" id="A0A6L5WHH0"/>
<accession>A0A6L5WHH0</accession>
<keyword evidence="2" id="KW-1277">Toxin-antitoxin system</keyword>
<comment type="caution">
    <text evidence="3">The sequence shown here is derived from an EMBL/GenBank/DDBJ whole genome shotgun (WGS) entry which is preliminary data.</text>
</comment>
<proteinExistence type="inferred from homology"/>
<dbReference type="PANTHER" id="PTHR38781">
    <property type="entry name" value="ANTITOXIN DINJ-RELATED"/>
    <property type="match status" value="1"/>
</dbReference>
<dbReference type="InterPro" id="IPR013321">
    <property type="entry name" value="Arc_rbn_hlx_hlx"/>
</dbReference>
<dbReference type="InterPro" id="IPR007337">
    <property type="entry name" value="RelB/DinJ"/>
</dbReference>
<evidence type="ECO:0000313" key="4">
    <source>
        <dbReference type="Proteomes" id="UP000476338"/>
    </source>
</evidence>
<dbReference type="GO" id="GO:0006351">
    <property type="term" value="P:DNA-templated transcription"/>
    <property type="evidence" value="ECO:0007669"/>
    <property type="project" value="TreeGrafter"/>
</dbReference>
<evidence type="ECO:0000313" key="3">
    <source>
        <dbReference type="EMBL" id="MSN96529.1"/>
    </source>
</evidence>
<reference evidence="3 4" key="1">
    <citation type="submission" date="2019-09" db="EMBL/GenBank/DDBJ databases">
        <authorList>
            <person name="Silva M."/>
            <person name="Pereira G."/>
            <person name="Lopes-Da-Costa L."/>
            <person name="Silva E."/>
        </authorList>
    </citation>
    <scope>NUCLEOTIDE SEQUENCE [LARGE SCALE GENOMIC DNA]</scope>
    <source>
        <strain evidence="3 4">FMV-PI01</strain>
    </source>
</reference>
<evidence type="ECO:0000256" key="1">
    <source>
        <dbReference type="ARBA" id="ARBA00010562"/>
    </source>
</evidence>
<comment type="similarity">
    <text evidence="1">Belongs to the RelB/DinJ antitoxin family.</text>
</comment>
<evidence type="ECO:0000256" key="2">
    <source>
        <dbReference type="ARBA" id="ARBA00022649"/>
    </source>
</evidence>
<dbReference type="EMBL" id="VWSJ01000015">
    <property type="protein sequence ID" value="MSN96529.1"/>
    <property type="molecule type" value="Genomic_DNA"/>
</dbReference>
<dbReference type="GO" id="GO:0006355">
    <property type="term" value="P:regulation of DNA-templated transcription"/>
    <property type="evidence" value="ECO:0007669"/>
    <property type="project" value="InterPro"/>
</dbReference>
<keyword evidence="4" id="KW-1185">Reference proteome</keyword>